<evidence type="ECO:0000313" key="3">
    <source>
        <dbReference type="EMBL" id="KAK2072432.1"/>
    </source>
</evidence>
<feature type="region of interest" description="Disordered" evidence="2">
    <location>
        <begin position="201"/>
        <end position="220"/>
    </location>
</feature>
<proteinExistence type="predicted"/>
<organism evidence="3 4">
    <name type="scientific">Phyllachora maydis</name>
    <dbReference type="NCBI Taxonomy" id="1825666"/>
    <lineage>
        <taxon>Eukaryota</taxon>
        <taxon>Fungi</taxon>
        <taxon>Dikarya</taxon>
        <taxon>Ascomycota</taxon>
        <taxon>Pezizomycotina</taxon>
        <taxon>Sordariomycetes</taxon>
        <taxon>Sordariomycetidae</taxon>
        <taxon>Phyllachorales</taxon>
        <taxon>Phyllachoraceae</taxon>
        <taxon>Phyllachora</taxon>
    </lineage>
</organism>
<feature type="coiled-coil region" evidence="1">
    <location>
        <begin position="157"/>
        <end position="184"/>
    </location>
</feature>
<dbReference type="Gene3D" id="1.20.58.80">
    <property type="entry name" value="Phosphotransferase system, lactose/cellobiose-type IIA subunit"/>
    <property type="match status" value="1"/>
</dbReference>
<comment type="caution">
    <text evidence="3">The sequence shown here is derived from an EMBL/GenBank/DDBJ whole genome shotgun (WGS) entry which is preliminary data.</text>
</comment>
<evidence type="ECO:0000256" key="1">
    <source>
        <dbReference type="SAM" id="Coils"/>
    </source>
</evidence>
<protein>
    <submittedName>
        <fullName evidence="3">Uncharacterized protein</fullName>
    </submittedName>
</protein>
<evidence type="ECO:0000313" key="4">
    <source>
        <dbReference type="Proteomes" id="UP001217918"/>
    </source>
</evidence>
<dbReference type="SUPFAM" id="SSF140361">
    <property type="entry name" value="MIT domain-like"/>
    <property type="match status" value="1"/>
</dbReference>
<feature type="region of interest" description="Disordered" evidence="2">
    <location>
        <begin position="264"/>
        <end position="289"/>
    </location>
</feature>
<accession>A0AAD9I8V9</accession>
<feature type="compositionally biased region" description="Polar residues" evidence="2">
    <location>
        <begin position="75"/>
        <end position="90"/>
    </location>
</feature>
<feature type="compositionally biased region" description="Basic and acidic residues" evidence="2">
    <location>
        <begin position="264"/>
        <end position="281"/>
    </location>
</feature>
<name>A0AAD9I8V9_9PEZI</name>
<feature type="compositionally biased region" description="Polar residues" evidence="2">
    <location>
        <begin position="205"/>
        <end position="216"/>
    </location>
</feature>
<dbReference type="PANTHER" id="PTHR40130:SF1">
    <property type="entry name" value="SPINDLE POLE BODY-ASSOCIATED PROTEIN CUT12 DOMAIN-CONTAINING PROTEIN"/>
    <property type="match status" value="1"/>
</dbReference>
<reference evidence="3" key="1">
    <citation type="journal article" date="2023" name="Mol. Plant Microbe Interact.">
        <title>Elucidating the Obligate Nature and Biological Capacity of an Invasive Fungal Corn Pathogen.</title>
        <authorList>
            <person name="MacCready J.S."/>
            <person name="Roggenkamp E.M."/>
            <person name="Gdanetz K."/>
            <person name="Chilvers M.I."/>
        </authorList>
    </citation>
    <scope>NUCLEOTIDE SEQUENCE</scope>
    <source>
        <strain evidence="3">PM02</strain>
    </source>
</reference>
<keyword evidence="4" id="KW-1185">Reference proteome</keyword>
<gene>
    <name evidence="3" type="ORF">P8C59_006789</name>
</gene>
<dbReference type="Proteomes" id="UP001217918">
    <property type="component" value="Unassembled WGS sequence"/>
</dbReference>
<dbReference type="PANTHER" id="PTHR40130">
    <property type="entry name" value="EXPRESSED PROTEIN"/>
    <property type="match status" value="1"/>
</dbReference>
<dbReference type="EMBL" id="JAQQPM010000006">
    <property type="protein sequence ID" value="KAK2072432.1"/>
    <property type="molecule type" value="Genomic_DNA"/>
</dbReference>
<dbReference type="AlphaFoldDB" id="A0AAD9I8V9"/>
<evidence type="ECO:0000256" key="2">
    <source>
        <dbReference type="SAM" id="MobiDB-lite"/>
    </source>
</evidence>
<sequence length="289" mass="32563">MEAASLTKAHDHARAASIATQTSDTTVAVNEHTRAAGEFSNAAKSTSSVEALRTLKLLEAHHRRLSELLQFPQEEASQPSALANENSPETSYANILTYDQKERRRLAASVHDDDGENPDEVDDEDFVDAREAQGLKSVNTRRKPGKPKCERERRNIVEELYIENASLKEMLDKLSKRLQTFECNSQNSGLALAQSLRLQRPGSPLHSSIGSGTGSSADEVLRKRNRELEEQMALMAKEMAKLEREYVRSQVTVEKYRERWEKLKAGAKARRDREEQTRLDSMEPAQSSR</sequence>
<keyword evidence="1" id="KW-0175">Coiled coil</keyword>
<feature type="region of interest" description="Disordered" evidence="2">
    <location>
        <begin position="71"/>
        <end position="90"/>
    </location>
</feature>